<reference evidence="7 8" key="1">
    <citation type="submission" date="2016-08" db="EMBL/GenBank/DDBJ databases">
        <authorList>
            <person name="Seilhamer J.J."/>
        </authorList>
    </citation>
    <scope>NUCLEOTIDE SEQUENCE [LARGE SCALE GENOMIC DNA]</scope>
    <source>
        <strain evidence="7 8">P1-7</strain>
    </source>
</reference>
<dbReference type="AlphaFoldDB" id="A0A1C3UDR1"/>
<evidence type="ECO:0000256" key="3">
    <source>
        <dbReference type="ARBA" id="ARBA00022692"/>
    </source>
</evidence>
<dbReference type="GO" id="GO:0015171">
    <property type="term" value="F:amino acid transmembrane transporter activity"/>
    <property type="evidence" value="ECO:0007669"/>
    <property type="project" value="TreeGrafter"/>
</dbReference>
<feature type="transmembrane region" description="Helical" evidence="6">
    <location>
        <begin position="152"/>
        <end position="177"/>
    </location>
</feature>
<dbReference type="PANTHER" id="PTHR30086">
    <property type="entry name" value="ARGININE EXPORTER PROTEIN ARGO"/>
    <property type="match status" value="1"/>
</dbReference>
<sequence length="213" mass="22645">MRETLAYLPQILPAYIAYIIAVVSPGPAIMAIIGTSMTHGRKAGMTLSLGIFGGSLTWAIAAAAGLATLLQTYAMALEVLKIFGGIYLLYLAYKAFRAVRASGDVPTATMETKAPTFKSLVLRGYGIHVTNPKAIFAWLAIIALGMPQGAPASVAVLIIIVCGVTGFVAFMGYAMLFSTPHALKIYRNARRWIEGAMAGFYCFAGIKLLTSNI</sequence>
<evidence type="ECO:0000256" key="5">
    <source>
        <dbReference type="ARBA" id="ARBA00023136"/>
    </source>
</evidence>
<evidence type="ECO:0000313" key="7">
    <source>
        <dbReference type="EMBL" id="SCB13656.1"/>
    </source>
</evidence>
<dbReference type="InterPro" id="IPR001123">
    <property type="entry name" value="LeuE-type"/>
</dbReference>
<feature type="transmembrane region" description="Helical" evidence="6">
    <location>
        <begin position="125"/>
        <end position="146"/>
    </location>
</feature>
<evidence type="ECO:0000256" key="6">
    <source>
        <dbReference type="SAM" id="Phobius"/>
    </source>
</evidence>
<keyword evidence="5 6" id="KW-0472">Membrane</keyword>
<proteinExistence type="predicted"/>
<name>A0A1C3UDR1_9HYPH</name>
<dbReference type="OrthoDB" id="7659099at2"/>
<gene>
    <name evidence="7" type="ORF">GA0061101_102190</name>
</gene>
<dbReference type="GO" id="GO:0005886">
    <property type="term" value="C:plasma membrane"/>
    <property type="evidence" value="ECO:0007669"/>
    <property type="project" value="UniProtKB-SubCell"/>
</dbReference>
<dbReference type="EMBL" id="FMAF01000002">
    <property type="protein sequence ID" value="SCB13656.1"/>
    <property type="molecule type" value="Genomic_DNA"/>
</dbReference>
<comment type="subcellular location">
    <subcellularLocation>
        <location evidence="1">Cell membrane</location>
        <topology evidence="1">Multi-pass membrane protein</topology>
    </subcellularLocation>
</comment>
<feature type="transmembrane region" description="Helical" evidence="6">
    <location>
        <begin position="12"/>
        <end position="33"/>
    </location>
</feature>
<evidence type="ECO:0000256" key="1">
    <source>
        <dbReference type="ARBA" id="ARBA00004651"/>
    </source>
</evidence>
<keyword evidence="2" id="KW-1003">Cell membrane</keyword>
<evidence type="ECO:0000256" key="2">
    <source>
        <dbReference type="ARBA" id="ARBA00022475"/>
    </source>
</evidence>
<dbReference type="PANTHER" id="PTHR30086:SF19">
    <property type="entry name" value="THREONINE EFFLUX PROTEIN"/>
    <property type="match status" value="1"/>
</dbReference>
<accession>A0A1C3UDR1</accession>
<dbReference type="RefSeq" id="WP_047554292.1">
    <property type="nucleotide sequence ID" value="NZ_FMAF01000002.1"/>
</dbReference>
<evidence type="ECO:0000256" key="4">
    <source>
        <dbReference type="ARBA" id="ARBA00022989"/>
    </source>
</evidence>
<keyword evidence="3 6" id="KW-0812">Transmembrane</keyword>
<feature type="transmembrane region" description="Helical" evidence="6">
    <location>
        <begin position="73"/>
        <end position="93"/>
    </location>
</feature>
<dbReference type="Proteomes" id="UP000199205">
    <property type="component" value="Unassembled WGS sequence"/>
</dbReference>
<keyword evidence="4 6" id="KW-1133">Transmembrane helix</keyword>
<evidence type="ECO:0000313" key="8">
    <source>
        <dbReference type="Proteomes" id="UP000199205"/>
    </source>
</evidence>
<feature type="transmembrane region" description="Helical" evidence="6">
    <location>
        <begin position="45"/>
        <end position="67"/>
    </location>
</feature>
<dbReference type="Pfam" id="PF01810">
    <property type="entry name" value="LysE"/>
    <property type="match status" value="1"/>
</dbReference>
<organism evidence="7 8">
    <name type="scientific">Rhizobium lusitanum</name>
    <dbReference type="NCBI Taxonomy" id="293958"/>
    <lineage>
        <taxon>Bacteria</taxon>
        <taxon>Pseudomonadati</taxon>
        <taxon>Pseudomonadota</taxon>
        <taxon>Alphaproteobacteria</taxon>
        <taxon>Hyphomicrobiales</taxon>
        <taxon>Rhizobiaceae</taxon>
        <taxon>Rhizobium/Agrobacterium group</taxon>
        <taxon>Rhizobium</taxon>
    </lineage>
</organism>
<protein>
    <submittedName>
        <fullName evidence="7">Threonine/homoserine/homoserine lactone efflux protein</fullName>
    </submittedName>
</protein>